<evidence type="ECO:0000313" key="10">
    <source>
        <dbReference type="Proteomes" id="UP001432027"/>
    </source>
</evidence>
<organism evidence="9 10">
    <name type="scientific">Pristionchus entomophagus</name>
    <dbReference type="NCBI Taxonomy" id="358040"/>
    <lineage>
        <taxon>Eukaryota</taxon>
        <taxon>Metazoa</taxon>
        <taxon>Ecdysozoa</taxon>
        <taxon>Nematoda</taxon>
        <taxon>Chromadorea</taxon>
        <taxon>Rhabditida</taxon>
        <taxon>Rhabditina</taxon>
        <taxon>Diplogasteromorpha</taxon>
        <taxon>Diplogasteroidea</taxon>
        <taxon>Neodiplogasteridae</taxon>
        <taxon>Pristionchus</taxon>
    </lineage>
</organism>
<evidence type="ECO:0000256" key="6">
    <source>
        <dbReference type="ARBA" id="ARBA00023180"/>
    </source>
</evidence>
<feature type="domain" description="Chitin-binding type-2" evidence="8">
    <location>
        <begin position="1004"/>
        <end position="1060"/>
    </location>
</feature>
<dbReference type="Gene3D" id="3.20.20.80">
    <property type="entry name" value="Glycosidases"/>
    <property type="match status" value="2"/>
</dbReference>
<evidence type="ECO:0000256" key="1">
    <source>
        <dbReference type="ARBA" id="ARBA00022473"/>
    </source>
</evidence>
<dbReference type="SMART" id="SM00494">
    <property type="entry name" value="ChtBD2"/>
    <property type="match status" value="10"/>
</dbReference>
<feature type="region of interest" description="Disordered" evidence="7">
    <location>
        <begin position="789"/>
        <end position="808"/>
    </location>
</feature>
<keyword evidence="5" id="KW-1015">Disulfide bond</keyword>
<dbReference type="PANTHER" id="PTHR23301">
    <property type="entry name" value="CHITIN BINDING PERITROPHIN-A"/>
    <property type="match status" value="1"/>
</dbReference>
<dbReference type="PROSITE" id="PS50940">
    <property type="entry name" value="CHIT_BIND_II"/>
    <property type="match status" value="10"/>
</dbReference>
<dbReference type="EMBL" id="BTSX01000006">
    <property type="protein sequence ID" value="GMT04700.1"/>
    <property type="molecule type" value="Genomic_DNA"/>
</dbReference>
<feature type="non-terminal residue" evidence="9">
    <location>
        <position position="1183"/>
    </location>
</feature>
<evidence type="ECO:0000256" key="7">
    <source>
        <dbReference type="SAM" id="MobiDB-lite"/>
    </source>
</evidence>
<accession>A0AAV5UCM2</accession>
<feature type="region of interest" description="Disordered" evidence="7">
    <location>
        <begin position="707"/>
        <end position="732"/>
    </location>
</feature>
<dbReference type="GO" id="GO:0005576">
    <property type="term" value="C:extracellular region"/>
    <property type="evidence" value="ECO:0007669"/>
    <property type="project" value="InterPro"/>
</dbReference>
<gene>
    <name evidence="9" type="ORF">PENTCL1PPCAC_26874</name>
</gene>
<dbReference type="InterPro" id="IPR002557">
    <property type="entry name" value="Chitin-bd_dom"/>
</dbReference>
<evidence type="ECO:0000256" key="4">
    <source>
        <dbReference type="ARBA" id="ARBA00022737"/>
    </source>
</evidence>
<dbReference type="Pfam" id="PF01607">
    <property type="entry name" value="CBM_14"/>
    <property type="match status" value="10"/>
</dbReference>
<reference evidence="9" key="1">
    <citation type="submission" date="2023-10" db="EMBL/GenBank/DDBJ databases">
        <title>Genome assembly of Pristionchus species.</title>
        <authorList>
            <person name="Yoshida K."/>
            <person name="Sommer R.J."/>
        </authorList>
    </citation>
    <scope>NUCLEOTIDE SEQUENCE</scope>
    <source>
        <strain evidence="9">RS0144</strain>
    </source>
</reference>
<feature type="domain" description="Chitin-binding type-2" evidence="8">
    <location>
        <begin position="915"/>
        <end position="971"/>
    </location>
</feature>
<dbReference type="InterPro" id="IPR051940">
    <property type="entry name" value="Chitin_bind-dev_reg"/>
</dbReference>
<feature type="domain" description="Chitin-binding type-2" evidence="8">
    <location>
        <begin position="567"/>
        <end position="626"/>
    </location>
</feature>
<keyword evidence="1" id="KW-0217">Developmental protein</keyword>
<feature type="domain" description="Chitin-binding type-2" evidence="8">
    <location>
        <begin position="732"/>
        <end position="786"/>
    </location>
</feature>
<feature type="domain" description="Chitin-binding type-2" evidence="8">
    <location>
        <begin position="55"/>
        <end position="111"/>
    </location>
</feature>
<dbReference type="Gene3D" id="2.170.140.10">
    <property type="entry name" value="Chitin binding domain"/>
    <property type="match status" value="8"/>
</dbReference>
<dbReference type="PANTHER" id="PTHR23301:SF0">
    <property type="entry name" value="CHITIN-BINDING TYPE-2 DOMAIN-CONTAINING PROTEIN-RELATED"/>
    <property type="match status" value="1"/>
</dbReference>
<evidence type="ECO:0000256" key="3">
    <source>
        <dbReference type="ARBA" id="ARBA00022729"/>
    </source>
</evidence>
<feature type="domain" description="Chitin-binding type-2" evidence="8">
    <location>
        <begin position="1098"/>
        <end position="1154"/>
    </location>
</feature>
<evidence type="ECO:0000259" key="8">
    <source>
        <dbReference type="PROSITE" id="PS50940"/>
    </source>
</evidence>
<sequence>TSLHSFIDPELIRDWRSTTLIPKVIHCAKSRMLLRLAVITAVVCTALATHDDAAKPDCLTAGDGYYVKGCSAKFWRCVNDRLYSYDCPRGLYFNPLKRKCEYKSDVPICTEGVKVDSKNVIKASAEFNCTSLEDGPYKPRDIACSNTFITCFHGMAAEQACPYGQYFHEANKACDYKDNVPGCLKTSGSKIGGSIGGYGSAPDPPQQSPATTSLNAKAAQLNACPGLLTGKHSEGIPCDDDEVCQGIERPKNGRYSCEAPFAVWYGPVRGPSDQWKLAREGLMCGADGFWYDSGVKVDATGIDCSAKKTDFQKNDDEIKDCPSLSTNEREIPCTGDEDVCQPILKAVAGKYACPTPYRVWYGPRGGAESAWKQAKDVLICKSGSWFDGDVKIDATAVDCTVKKIDCSKLGDGTYNGEPGRCSTHFWQCSNEQAYLYPCPPGLFFDDFTKTCDFKEVVESCGGVRRSPSSATTTTLSPPAADPVKKNDCPSVLVDSTLPCKNGEVCVAPVDPVNQKYFCSTPYTLSFGPKANIDQWRQAPNGIQCKNGQWFNGEEQITPEAVHCTTPKFECAGKKDGSYSAHPEKCTSYFWNCAHDDAFLYTCPAGLFFDVDTLKCDYKEVNVACGGMKKDATQPPKELIPSSDAIPPAFDCSNKDNGYHETGKCEKKFWNCADGKSFQIDCPEGLVYDGRVQLCQYPLACGADLPATTTPSSPPSTLDHGDISQKPVGPTTSFDCSSKADGLYAEKKCHKQYVQCTNGRTFAKECPAGLVFTPFNQACDYKQTCMNPPSTTAAPTTPPAAPAASPTSSAPVYSDYYRVPATTKAPVAPPTFDKPNCANLEDGAHALTRCGIDFFLCWSGDVSFSKCNDGLVFNPINSQCDYRSNVIECGPAADATTAPPGQPAPPSPPSTTASPDLFCEGREDGHFGSGCQSFFYSCHNGATTKMFCPVGLHYDADSKTCDMREIIVACGGKKESTTPTAAVPSSYLPIQPVVPLKDIPAPPVDKFCVGKEDGFFQNGCQTFFYSCMNGFTYKMPCPSGLFYDSDHKKCDKKEDIVACGATPSTTQAPSTTTPAAAPPSAYHVQPVAPVKDIPASVIDKFCVGKEDGFYSNGCQSFFYSCANGEAHKMACPTGLFYDTIGKKCNNKEEIVACGATPTPAASPTSSAPVYSDYDRVPATTRAPV</sequence>
<feature type="non-terminal residue" evidence="9">
    <location>
        <position position="1"/>
    </location>
</feature>
<feature type="domain" description="Chitin-binding type-2" evidence="8">
    <location>
        <begin position="648"/>
        <end position="702"/>
    </location>
</feature>
<evidence type="ECO:0000313" key="9">
    <source>
        <dbReference type="EMBL" id="GMT04700.1"/>
    </source>
</evidence>
<evidence type="ECO:0000256" key="5">
    <source>
        <dbReference type="ARBA" id="ARBA00023157"/>
    </source>
</evidence>
<evidence type="ECO:0000256" key="2">
    <source>
        <dbReference type="ARBA" id="ARBA00022669"/>
    </source>
</evidence>
<feature type="domain" description="Chitin-binding type-2" evidence="8">
    <location>
        <begin position="403"/>
        <end position="462"/>
    </location>
</feature>
<keyword evidence="2" id="KW-0147">Chitin-binding</keyword>
<keyword evidence="4" id="KW-0677">Repeat</keyword>
<dbReference type="AlphaFoldDB" id="A0AAV5UCM2"/>
<dbReference type="InterPro" id="IPR036508">
    <property type="entry name" value="Chitin-bd_dom_sf"/>
</dbReference>
<feature type="domain" description="Chitin-binding type-2" evidence="8">
    <location>
        <begin position="833"/>
        <end position="890"/>
    </location>
</feature>
<keyword evidence="3" id="KW-0732">Signal</keyword>
<name>A0AAV5UCM2_9BILA</name>
<feature type="region of interest" description="Disordered" evidence="7">
    <location>
        <begin position="892"/>
        <end position="914"/>
    </location>
</feature>
<keyword evidence="6" id="KW-0325">Glycoprotein</keyword>
<feature type="domain" description="Chitin-binding type-2" evidence="8">
    <location>
        <begin position="126"/>
        <end position="185"/>
    </location>
</feature>
<feature type="compositionally biased region" description="Low complexity" evidence="7">
    <location>
        <begin position="707"/>
        <end position="716"/>
    </location>
</feature>
<dbReference type="GO" id="GO:0008061">
    <property type="term" value="F:chitin binding"/>
    <property type="evidence" value="ECO:0007669"/>
    <property type="project" value="UniProtKB-KW"/>
</dbReference>
<feature type="compositionally biased region" description="Pro residues" evidence="7">
    <location>
        <begin position="899"/>
        <end position="908"/>
    </location>
</feature>
<dbReference type="SUPFAM" id="SSF57625">
    <property type="entry name" value="Invertebrate chitin-binding proteins"/>
    <property type="match status" value="10"/>
</dbReference>
<dbReference type="Proteomes" id="UP001432027">
    <property type="component" value="Unassembled WGS sequence"/>
</dbReference>
<protein>
    <recommendedName>
        <fullName evidence="8">Chitin-binding type-2 domain-containing protein</fullName>
    </recommendedName>
</protein>
<proteinExistence type="predicted"/>
<comment type="caution">
    <text evidence="9">The sequence shown here is derived from an EMBL/GenBank/DDBJ whole genome shotgun (WGS) entry which is preliminary data.</text>
</comment>
<keyword evidence="10" id="KW-1185">Reference proteome</keyword>